<comment type="caution">
    <text evidence="1">The sequence shown here is derived from an EMBL/GenBank/DDBJ whole genome shotgun (WGS) entry which is preliminary data.</text>
</comment>
<dbReference type="Proteomes" id="UP001159363">
    <property type="component" value="Chromosome 4"/>
</dbReference>
<sequence>MSRVSGYSQTTLRQLFPLLVPSHSQHRSAFLITRTRRIASTFIAPNMIDRHQVRLRRRTRRERGSGKTALASGAFWAINDRNTALLARRSDESLGVPVSVAHIAPSLLDLGRGVVVGACQFCDTKCRTNENISLLEAIRPLAQRYVWVSSAYQLSPVQNHLQAVTRNILWAIHLLLSRLLSLEATWAQGPVGVLRIPSCVAASPDVGAREHAPASCRTLARHGWDPVATGGKFWISERPNGYCAQAARSRAWRLAAGQIAGGHERSASVILGLRRAALRDRRRRLLGSGYRVAMTEGGKYATLGSLYELKARRKRKTSSLVRSALTFWSHDCLQRSGAPRGRRSHSVSACVGQATRCALQVVCRGHAAIAEDAQREGRRLEARSTPVTFSVTYCRRVRLRSFTHLLRDSHDIVLIEMPLPGENLSLFCGLAILAFKILHTSVIEFSNAAFQECSREPVSIPVRVTPKFTQDGQCRWSVGFPGDLPLPGPCIEAPLHTHFTLIGSRGLDVKSRSNIFTHPLLLSTMYIAVSSRSVTVSMDGKCAYDVLMRAKTIFFQLLSTWCEQKFFSCEVAVNDGTTHPSITLIYVLIGRLPFLGAACGQRSHAGNYMLSKITSNDFKGRGGPAFKTLASHQGESGSIFGGVASGFFHVGIAPRTMPLVDRFSRGSPVSPHPCIPALLHTHLASPFIGSQDPDFMSRPDLVQLSWTWRTPYGVPRRETAQSACARNIGSSLYQIFLCADSLRPVDRNGLDVIACKRIIVDSGSRFKLIANDDRKRVRRRSRQRNDSALTRERRTFRTPGAMVSRCATYLTHMGYYGVTFAPPLNHWLMYVFSCGKYGGIYVPQDTIRYPYDRIPRRIAAWPREAARKQGSPREDPRQIHDLSEPQISHFKCNVPHGGYNDGFEGIFREKFQVTICTILIVSSYPYPKWNWNQRPVTSDWEDRHTESFSVVLAPSVPYIEVLRQSPAAIFTGQSTTVAGLGEIHALNIDACPFDWNAIAFRKSCTFYERTPSLHNGSQLLVNCLYAETLTHPLTDLSAIAYYIN</sequence>
<keyword evidence="2" id="KW-1185">Reference proteome</keyword>
<reference evidence="1 2" key="1">
    <citation type="submission" date="2023-02" db="EMBL/GenBank/DDBJ databases">
        <title>LHISI_Scaffold_Assembly.</title>
        <authorList>
            <person name="Stuart O.P."/>
            <person name="Cleave R."/>
            <person name="Magrath M.J.L."/>
            <person name="Mikheyev A.S."/>
        </authorList>
    </citation>
    <scope>NUCLEOTIDE SEQUENCE [LARGE SCALE GENOMIC DNA]</scope>
    <source>
        <strain evidence="1">Daus_M_001</strain>
        <tissue evidence="1">Leg muscle</tissue>
    </source>
</reference>
<evidence type="ECO:0000313" key="2">
    <source>
        <dbReference type="Proteomes" id="UP001159363"/>
    </source>
</evidence>
<protein>
    <submittedName>
        <fullName evidence="1">Uncharacterized protein</fullName>
    </submittedName>
</protein>
<gene>
    <name evidence="1" type="ORF">PR048_015963</name>
</gene>
<organism evidence="1 2">
    <name type="scientific">Dryococelus australis</name>
    <dbReference type="NCBI Taxonomy" id="614101"/>
    <lineage>
        <taxon>Eukaryota</taxon>
        <taxon>Metazoa</taxon>
        <taxon>Ecdysozoa</taxon>
        <taxon>Arthropoda</taxon>
        <taxon>Hexapoda</taxon>
        <taxon>Insecta</taxon>
        <taxon>Pterygota</taxon>
        <taxon>Neoptera</taxon>
        <taxon>Polyneoptera</taxon>
        <taxon>Phasmatodea</taxon>
        <taxon>Verophasmatodea</taxon>
        <taxon>Anareolatae</taxon>
        <taxon>Phasmatidae</taxon>
        <taxon>Eurycanthinae</taxon>
        <taxon>Dryococelus</taxon>
    </lineage>
</organism>
<evidence type="ECO:0000313" key="1">
    <source>
        <dbReference type="EMBL" id="KAJ8884106.1"/>
    </source>
</evidence>
<dbReference type="EMBL" id="JARBHB010000005">
    <property type="protein sequence ID" value="KAJ8884106.1"/>
    <property type="molecule type" value="Genomic_DNA"/>
</dbReference>
<proteinExistence type="predicted"/>
<accession>A0ABQ9HIY0</accession>
<name>A0ABQ9HIY0_9NEOP</name>